<keyword evidence="13" id="KW-1185">Reference proteome</keyword>
<dbReference type="AlphaFoldDB" id="A0A2N3Y964"/>
<evidence type="ECO:0000256" key="9">
    <source>
        <dbReference type="HAMAP-Rule" id="MF_00161"/>
    </source>
</evidence>
<feature type="transmembrane region" description="Helical" evidence="9">
    <location>
        <begin position="181"/>
        <end position="198"/>
    </location>
</feature>
<dbReference type="UniPathway" id="UPA00665"/>
<reference evidence="12" key="1">
    <citation type="submission" date="2017-12" db="EMBL/GenBank/DDBJ databases">
        <title>Sequencing the genomes of 1000 Actinobacteria strains.</title>
        <authorList>
            <person name="Klenk H.-P."/>
        </authorList>
    </citation>
    <scope>NUCLEOTIDE SEQUENCE [LARGE SCALE GENOMIC DNA]</scope>
    <source>
        <strain evidence="12">DSM 44228</strain>
    </source>
</reference>
<keyword evidence="6 9" id="KW-0378">Hydrolase</keyword>
<keyword evidence="2 9" id="KW-1003">Cell membrane</keyword>
<evidence type="ECO:0000256" key="6">
    <source>
        <dbReference type="ARBA" id="ARBA00022801"/>
    </source>
</evidence>
<dbReference type="PRINTS" id="PR00781">
    <property type="entry name" value="LIPOSIGPTASE"/>
</dbReference>
<feature type="transmembrane region" description="Helical" evidence="9">
    <location>
        <begin position="147"/>
        <end position="174"/>
    </location>
</feature>
<evidence type="ECO:0000313" key="13">
    <source>
        <dbReference type="Proteomes" id="UP000233786"/>
    </source>
</evidence>
<dbReference type="NCBIfam" id="TIGR00077">
    <property type="entry name" value="lspA"/>
    <property type="match status" value="1"/>
</dbReference>
<evidence type="ECO:0000313" key="12">
    <source>
        <dbReference type="EMBL" id="PKW19401.1"/>
    </source>
</evidence>
<accession>A0A2N3Y964</accession>
<comment type="subcellular location">
    <subcellularLocation>
        <location evidence="9">Cell membrane</location>
        <topology evidence="9">Multi-pass membrane protein</topology>
    </subcellularLocation>
</comment>
<evidence type="ECO:0000256" key="4">
    <source>
        <dbReference type="ARBA" id="ARBA00022692"/>
    </source>
</evidence>
<evidence type="ECO:0000256" key="7">
    <source>
        <dbReference type="ARBA" id="ARBA00022989"/>
    </source>
</evidence>
<dbReference type="Pfam" id="PF01252">
    <property type="entry name" value="Peptidase_A8"/>
    <property type="match status" value="1"/>
</dbReference>
<keyword evidence="5 9" id="KW-0064">Aspartyl protease</keyword>
<keyword evidence="3 9" id="KW-0645">Protease</keyword>
<evidence type="ECO:0000256" key="10">
    <source>
        <dbReference type="RuleBase" id="RU004181"/>
    </source>
</evidence>
<evidence type="ECO:0000256" key="1">
    <source>
        <dbReference type="ARBA" id="ARBA00006139"/>
    </source>
</evidence>
<evidence type="ECO:0000256" key="3">
    <source>
        <dbReference type="ARBA" id="ARBA00022670"/>
    </source>
</evidence>
<sequence length="266" mass="27698">MHESGFPESCRRLRFRYLHRRANELGNSPTVNGRIAGVVLPNRVRAGSGTMVVVSTEQSSPRESSAEQAGTEPTAAEQASETPTGAAEESPKRGSGKLLGLLGGVAVVALGVDILTKVAVVANLEGNPPVKLFGGLLYLDVLRNPGAAFSLATGMTWLLAVLAIAVVGVIIWLAPKLRSPGWAVGLGLVLGGACGNLVDRIFRAPGPLQGHVVDFLSVFAPGGTVWPVFNVADSCIVCGGILVVLMSLLGRDYDGTVHRKKKASES</sequence>
<comment type="similarity">
    <text evidence="1 9 10">Belongs to the peptidase A8 family.</text>
</comment>
<dbReference type="STRING" id="994479.GCA_000194155_00594"/>
<dbReference type="Proteomes" id="UP000233786">
    <property type="component" value="Unassembled WGS sequence"/>
</dbReference>
<evidence type="ECO:0000256" key="2">
    <source>
        <dbReference type="ARBA" id="ARBA00022475"/>
    </source>
</evidence>
<dbReference type="GO" id="GO:0005886">
    <property type="term" value="C:plasma membrane"/>
    <property type="evidence" value="ECO:0007669"/>
    <property type="project" value="UniProtKB-SubCell"/>
</dbReference>
<keyword evidence="7 9" id="KW-1133">Transmembrane helix</keyword>
<organism evidence="12 13">
    <name type="scientific">Saccharopolyspora spinosa</name>
    <dbReference type="NCBI Taxonomy" id="60894"/>
    <lineage>
        <taxon>Bacteria</taxon>
        <taxon>Bacillati</taxon>
        <taxon>Actinomycetota</taxon>
        <taxon>Actinomycetes</taxon>
        <taxon>Pseudonocardiales</taxon>
        <taxon>Pseudonocardiaceae</taxon>
        <taxon>Saccharopolyspora</taxon>
    </lineage>
</organism>
<keyword evidence="8 9" id="KW-0472">Membrane</keyword>
<comment type="caution">
    <text evidence="12">The sequence shown here is derived from an EMBL/GenBank/DDBJ whole genome shotgun (WGS) entry which is preliminary data.</text>
</comment>
<evidence type="ECO:0000256" key="11">
    <source>
        <dbReference type="SAM" id="MobiDB-lite"/>
    </source>
</evidence>
<dbReference type="GO" id="GO:0004190">
    <property type="term" value="F:aspartic-type endopeptidase activity"/>
    <property type="evidence" value="ECO:0007669"/>
    <property type="project" value="UniProtKB-UniRule"/>
</dbReference>
<feature type="compositionally biased region" description="Polar residues" evidence="11">
    <location>
        <begin position="53"/>
        <end position="68"/>
    </location>
</feature>
<protein>
    <recommendedName>
        <fullName evidence="9">Lipoprotein signal peptidase</fullName>
        <ecNumber evidence="9">3.4.23.36</ecNumber>
    </recommendedName>
    <alternativeName>
        <fullName evidence="9">Prolipoprotein signal peptidase</fullName>
    </alternativeName>
    <alternativeName>
        <fullName evidence="9">Signal peptidase II</fullName>
        <shortName evidence="9">SPase II</shortName>
    </alternativeName>
</protein>
<dbReference type="EMBL" id="PJNB01000001">
    <property type="protein sequence ID" value="PKW19401.1"/>
    <property type="molecule type" value="Genomic_DNA"/>
</dbReference>
<proteinExistence type="inferred from homology"/>
<dbReference type="HAMAP" id="MF_00161">
    <property type="entry name" value="LspA"/>
    <property type="match status" value="1"/>
</dbReference>
<feature type="active site" evidence="9">
    <location>
        <position position="214"/>
    </location>
</feature>
<name>A0A2N3Y964_SACSN</name>
<keyword evidence="4 9" id="KW-0812">Transmembrane</keyword>
<dbReference type="PANTHER" id="PTHR33695">
    <property type="entry name" value="LIPOPROTEIN SIGNAL PEPTIDASE"/>
    <property type="match status" value="1"/>
</dbReference>
<dbReference type="GO" id="GO:0006508">
    <property type="term" value="P:proteolysis"/>
    <property type="evidence" value="ECO:0007669"/>
    <property type="project" value="UniProtKB-KW"/>
</dbReference>
<dbReference type="PANTHER" id="PTHR33695:SF1">
    <property type="entry name" value="LIPOPROTEIN SIGNAL PEPTIDASE"/>
    <property type="match status" value="1"/>
</dbReference>
<gene>
    <name evidence="9" type="primary">lspA</name>
    <name evidence="12" type="ORF">A8926_7568</name>
</gene>
<comment type="pathway">
    <text evidence="9">Protein modification; lipoprotein biosynthesis (signal peptide cleavage).</text>
</comment>
<feature type="transmembrane region" description="Helical" evidence="9">
    <location>
        <begin position="225"/>
        <end position="250"/>
    </location>
</feature>
<dbReference type="InterPro" id="IPR001872">
    <property type="entry name" value="Peptidase_A8"/>
</dbReference>
<evidence type="ECO:0000256" key="8">
    <source>
        <dbReference type="ARBA" id="ARBA00023136"/>
    </source>
</evidence>
<evidence type="ECO:0000256" key="5">
    <source>
        <dbReference type="ARBA" id="ARBA00022750"/>
    </source>
</evidence>
<feature type="region of interest" description="Disordered" evidence="11">
    <location>
        <begin position="53"/>
        <end position="93"/>
    </location>
</feature>
<comment type="function">
    <text evidence="9">This protein specifically catalyzes the removal of signal peptides from prolipoproteins.</text>
</comment>
<dbReference type="EC" id="3.4.23.36" evidence="9"/>
<comment type="catalytic activity">
    <reaction evidence="9">
        <text>Release of signal peptides from bacterial membrane prolipoproteins. Hydrolyzes -Xaa-Yaa-Zaa-|-(S,diacylglyceryl)Cys-, in which Xaa is hydrophobic (preferably Leu), and Yaa (Ala or Ser) and Zaa (Gly or Ala) have small, neutral side chains.</text>
        <dbReference type="EC" id="3.4.23.36"/>
    </reaction>
</comment>
<feature type="transmembrane region" description="Helical" evidence="9">
    <location>
        <begin position="98"/>
        <end position="122"/>
    </location>
</feature>
<feature type="active site" evidence="9">
    <location>
        <position position="233"/>
    </location>
</feature>